<sequence length="1224" mass="137724">MTTLRIKQTTEITGAYRIELTLEGNGLAPQNAFASFSFEMSPQDQEDLRWYLEDYLQFPHDPAPAIAARTEQRMTEIGIELFQAVFDSSTQATRLWAKVYERVSDMRIEIVTSVREAGAIPWELLRDPHTDVVLALRAAAFVRTHQEAAFTPKPLVATSGPIRILLVICRPKQGDDVPFRSVASRLVKSLTDDSRSVFQLDVLRPPTYDQFAKTLRKAKRDGQPYHVVHFDGHGMYAEFSNDDGSEAAAAWLKSMIPLILSGPREGSHGYLLFENPISDQNLQFVDGDSLGKLLYETNTPVLVLNACRSAHLDVANQPEPAASSDEMHAQIRAFGSLAQEVIDAGVTGVVAMRYNVYVVTAAQFVADLYAALVQGNTLGGAVTLGRKQLRDNLDRTIDFAARQLQDWCVPLVYEAIPTVLFDPKTERQPLSIKVGAGGSLEAMGSLDRTLTPPPDVGFFGRDETLLALDRAFDVERIVLLHAYAGSGKTATAAEFARWYSLTGGVAGPVLFTSFEQHRPLPRVLDRVGEVFGSILEQSGVNWLALDDGVRRDVALEVLNQIPVVWIWDNVESVAGFPDGTKSEWSDDEQKKLVDFLRDAAQTKAKFLLTSRREEREWLGDNLPCRVPIPPMPMLERVQFTQAIAQRQKRKMTDVADWWPLLEFTDGNPLTITVLVGQALRDGLKTRDQIEAFVEKLRSGEAVFKDDIDEGRDRSLTASLSYGFEHAFDKGQHRVLALLHFFQGFVDVRVLHAMGRSDADWCLPTMRGLPREAGIQLLDRAAEVGLLTSFGGGYYTIHPALPWFFKRLFDEYFSNSENLQLLAKRAFVEAMGDLGCHYHRQYNKGIRDIISVLFYEEANLRHAYRMARSNGWWDAVIATMQGLHTLFQCAGRKGEWRSLVDEVLPDFLDLKTDQPLPGREKQWLTITKYRADLARDARKWNEANHLLLLIIEFQRAELKNALSEPIEALSEKERGGIDTLGAALTSLGQMRLSLDIQESLDNFHEAFKLAKKINDSSRAAICAFNLGNAYSRFASSRNLEQAENWFQHSLHLRIKDDNLGRARCLHSLGVLKLTRFQMALADHFRDSTEPVDLRTQQFHRNWNGALNYLNQAMKLIPSEAVVDLALTHTALGSLYTEINDIDSALRHYNYAIRYQEVTGDFYEAGAIRANMAITLVQSGRLIDAREYALAALRNYHTYGDAVATEVQEMHNVITYIEQFTNQQSK</sequence>
<organism evidence="3 4">
    <name type="scientific">Gimesia panareensis</name>
    <dbReference type="NCBI Taxonomy" id="2527978"/>
    <lineage>
        <taxon>Bacteria</taxon>
        <taxon>Pseudomonadati</taxon>
        <taxon>Planctomycetota</taxon>
        <taxon>Planctomycetia</taxon>
        <taxon>Planctomycetales</taxon>
        <taxon>Planctomycetaceae</taxon>
        <taxon>Gimesia</taxon>
    </lineage>
</organism>
<evidence type="ECO:0000313" key="3">
    <source>
        <dbReference type="EMBL" id="QDT25131.1"/>
    </source>
</evidence>
<dbReference type="Gene3D" id="3.40.50.300">
    <property type="entry name" value="P-loop containing nucleotide triphosphate hydrolases"/>
    <property type="match status" value="1"/>
</dbReference>
<dbReference type="InterPro" id="IPR024983">
    <property type="entry name" value="CHAT_dom"/>
</dbReference>
<feature type="domain" description="CHAT" evidence="2">
    <location>
        <begin position="109"/>
        <end position="394"/>
    </location>
</feature>
<name>A0A517Q0H8_9PLAN</name>
<dbReference type="Proteomes" id="UP000315647">
    <property type="component" value="Chromosome"/>
</dbReference>
<dbReference type="Pfam" id="PF12770">
    <property type="entry name" value="CHAT"/>
    <property type="match status" value="1"/>
</dbReference>
<keyword evidence="4" id="KW-1185">Reference proteome</keyword>
<evidence type="ECO:0000313" key="4">
    <source>
        <dbReference type="Proteomes" id="UP000315647"/>
    </source>
</evidence>
<protein>
    <submittedName>
        <fullName evidence="3">CHAT domain protein</fullName>
    </submittedName>
</protein>
<proteinExistence type="predicted"/>
<dbReference type="RefSeq" id="WP_145448004.1">
    <property type="nucleotide sequence ID" value="NZ_CP037421.1"/>
</dbReference>
<accession>A0A517Q0H8</accession>
<evidence type="ECO:0000256" key="1">
    <source>
        <dbReference type="PROSITE-ProRule" id="PRU00339"/>
    </source>
</evidence>
<gene>
    <name evidence="3" type="ORF">Enr10x_04250</name>
</gene>
<dbReference type="PROSITE" id="PS50005">
    <property type="entry name" value="TPR"/>
    <property type="match status" value="1"/>
</dbReference>
<dbReference type="EMBL" id="CP037421">
    <property type="protein sequence ID" value="QDT25131.1"/>
    <property type="molecule type" value="Genomic_DNA"/>
</dbReference>
<keyword evidence="1" id="KW-0802">TPR repeat</keyword>
<dbReference type="InterPro" id="IPR027417">
    <property type="entry name" value="P-loop_NTPase"/>
</dbReference>
<dbReference type="SUPFAM" id="SSF48452">
    <property type="entry name" value="TPR-like"/>
    <property type="match status" value="2"/>
</dbReference>
<dbReference type="InterPro" id="IPR011990">
    <property type="entry name" value="TPR-like_helical_dom_sf"/>
</dbReference>
<dbReference type="InterPro" id="IPR019734">
    <property type="entry name" value="TPR_rpt"/>
</dbReference>
<dbReference type="SUPFAM" id="SSF52540">
    <property type="entry name" value="P-loop containing nucleoside triphosphate hydrolases"/>
    <property type="match status" value="1"/>
</dbReference>
<feature type="repeat" description="TPR" evidence="1">
    <location>
        <begin position="1124"/>
        <end position="1157"/>
    </location>
</feature>
<reference evidence="3 4" key="1">
    <citation type="submission" date="2019-03" db="EMBL/GenBank/DDBJ databases">
        <title>Deep-cultivation of Planctomycetes and their phenomic and genomic characterization uncovers novel biology.</title>
        <authorList>
            <person name="Wiegand S."/>
            <person name="Jogler M."/>
            <person name="Boedeker C."/>
            <person name="Pinto D."/>
            <person name="Vollmers J."/>
            <person name="Rivas-Marin E."/>
            <person name="Kohn T."/>
            <person name="Peeters S.H."/>
            <person name="Heuer A."/>
            <person name="Rast P."/>
            <person name="Oberbeckmann S."/>
            <person name="Bunk B."/>
            <person name="Jeske O."/>
            <person name="Meyerdierks A."/>
            <person name="Storesund J.E."/>
            <person name="Kallscheuer N."/>
            <person name="Luecker S."/>
            <person name="Lage O.M."/>
            <person name="Pohl T."/>
            <person name="Merkel B.J."/>
            <person name="Hornburger P."/>
            <person name="Mueller R.-W."/>
            <person name="Bruemmer F."/>
            <person name="Labrenz M."/>
            <person name="Spormann A.M."/>
            <person name="Op den Camp H."/>
            <person name="Overmann J."/>
            <person name="Amann R."/>
            <person name="Jetten M.S.M."/>
            <person name="Mascher T."/>
            <person name="Medema M.H."/>
            <person name="Devos D.P."/>
            <person name="Kaster A.-K."/>
            <person name="Ovreas L."/>
            <person name="Rohde M."/>
            <person name="Galperin M.Y."/>
            <person name="Jogler C."/>
        </authorList>
    </citation>
    <scope>NUCLEOTIDE SEQUENCE [LARGE SCALE GENOMIC DNA]</scope>
    <source>
        <strain evidence="3 4">Enr10</strain>
    </source>
</reference>
<evidence type="ECO:0000259" key="2">
    <source>
        <dbReference type="Pfam" id="PF12770"/>
    </source>
</evidence>
<dbReference type="AlphaFoldDB" id="A0A517Q0H8"/>
<dbReference type="Gene3D" id="1.25.40.10">
    <property type="entry name" value="Tetratricopeptide repeat domain"/>
    <property type="match status" value="2"/>
</dbReference>